<gene>
    <name evidence="3" type="ORF">QN277_012939</name>
</gene>
<dbReference type="Proteomes" id="UP001293593">
    <property type="component" value="Unassembled WGS sequence"/>
</dbReference>
<evidence type="ECO:0000313" key="4">
    <source>
        <dbReference type="Proteomes" id="UP001293593"/>
    </source>
</evidence>
<evidence type="ECO:0000256" key="1">
    <source>
        <dbReference type="SAM" id="MobiDB-lite"/>
    </source>
</evidence>
<dbReference type="SMART" id="SM00293">
    <property type="entry name" value="PWWP"/>
    <property type="match status" value="1"/>
</dbReference>
<dbReference type="SUPFAM" id="SSF63748">
    <property type="entry name" value="Tudor/PWWP/MBT"/>
    <property type="match status" value="1"/>
</dbReference>
<dbReference type="InterPro" id="IPR000313">
    <property type="entry name" value="PWWP_dom"/>
</dbReference>
<comment type="caution">
    <text evidence="3">The sequence shown here is derived from an EMBL/GenBank/DDBJ whole genome shotgun (WGS) entry which is preliminary data.</text>
</comment>
<protein>
    <recommendedName>
        <fullName evidence="2">PWWP domain-containing protein</fullName>
    </recommendedName>
</protein>
<dbReference type="PANTHER" id="PTHR42851">
    <property type="entry name" value="ALDOLASE-RELATED"/>
    <property type="match status" value="1"/>
</dbReference>
<feature type="region of interest" description="Disordered" evidence="1">
    <location>
        <begin position="823"/>
        <end position="845"/>
    </location>
</feature>
<dbReference type="PROSITE" id="PS50812">
    <property type="entry name" value="PWWP"/>
    <property type="match status" value="1"/>
</dbReference>
<proteinExistence type="predicted"/>
<dbReference type="EMBL" id="JAWXYG010000002">
    <property type="protein sequence ID" value="KAK4281446.1"/>
    <property type="molecule type" value="Genomic_DNA"/>
</dbReference>
<feature type="domain" description="PWWP" evidence="2">
    <location>
        <begin position="328"/>
        <end position="389"/>
    </location>
</feature>
<name>A0AAE1N2X7_9FABA</name>
<sequence length="845" mass="94626">MSTISGHIDLNTDAVFGDRQNEVAGFDSSETNACSVVPASVDNEVEVRDHEFFRVGKNLGENVSVKPGYDEMSRGSGREGLDKDAEVVRRANDVEAAAELVDGVIRTDKCLDSELNYGVVNELEYGYKSGVTEKGSTDFEFKLNNEAQAEENKTVCYDADQNAIEDFGDKGNASGCLVDELEDQGASTVLEGEINVKAADDDFSRDGPKDNSASRTAESVCQSFDGILPMEAKDVNFKESLHQKFPNSRSNLCLVESAYLLKQPSLEVCAQPEEIKSQTTDINLTEALPLGNIHNECHGLNLVVDFNSCSKLVEVDMNMKSVSLEFCVSDLVWGKVRGHPWWPGQIFDPSDASKKAKRYSKKGTYLIAYFGDQTFAWNDASKIKPFQMCFSQMEKQSNLENFYHAVDCALDEVSRRVEFGLSCPCTPEVFTSLKTQIITNSGIQEHSGRRDGGDRFLNAITFEPKKLFDFVTLLAESPLVEYDRLDFAIARAQLLAFRHSKGYSQLSEFVVNDALFKNDMEIIPMDVEGKAQYDYQIDGQGLETDTGYSHKRKHISRGDCVWPCKKHKLLSDLMSEKCLRLPNDKHVLRREDDGDESILLSSTWKQKAYENTSDDNGHKSQNIRLVQLEKVSVDEMWWQLRLAATDPTRDGCLTLMANFFAEFRNFSSPHNSTPLELCKDSYWTDRVIQCIPVEQSLLEKQNEREELLPMNPTEGGAPSFKPQAAADGKERFDERSKEDTCPAALILEFTNLDSIPSETSLNKIFGRFGPLMESQTELLKKSRRARVVFRKLSDAESAFSSAGKYSIFGPSLFRYHLKVMPSSSKAPVSEGKRGRKRSSGEGSEF</sequence>
<accession>A0AAE1N2X7</accession>
<evidence type="ECO:0000259" key="2">
    <source>
        <dbReference type="PROSITE" id="PS50812"/>
    </source>
</evidence>
<evidence type="ECO:0000313" key="3">
    <source>
        <dbReference type="EMBL" id="KAK4281446.1"/>
    </source>
</evidence>
<keyword evidence="4" id="KW-1185">Reference proteome</keyword>
<dbReference type="PANTHER" id="PTHR42851:SF19">
    <property type="entry name" value="PWWP DOMAIN-CONTAINING PROTEIN 2-RELATED"/>
    <property type="match status" value="1"/>
</dbReference>
<dbReference type="Gene3D" id="2.30.30.140">
    <property type="match status" value="1"/>
</dbReference>
<dbReference type="AlphaFoldDB" id="A0AAE1N2X7"/>
<reference evidence="3" key="1">
    <citation type="submission" date="2023-10" db="EMBL/GenBank/DDBJ databases">
        <title>Chromosome-level genome of the transformable northern wattle, Acacia crassicarpa.</title>
        <authorList>
            <person name="Massaro I."/>
            <person name="Sinha N.R."/>
            <person name="Poethig S."/>
            <person name="Leichty A.R."/>
        </authorList>
    </citation>
    <scope>NUCLEOTIDE SEQUENCE</scope>
    <source>
        <strain evidence="3">Acra3RX</strain>
        <tissue evidence="3">Leaf</tissue>
    </source>
</reference>
<dbReference type="CDD" id="cd05162">
    <property type="entry name" value="PWWP"/>
    <property type="match status" value="1"/>
</dbReference>
<organism evidence="3 4">
    <name type="scientific">Acacia crassicarpa</name>
    <name type="common">northern wattle</name>
    <dbReference type="NCBI Taxonomy" id="499986"/>
    <lineage>
        <taxon>Eukaryota</taxon>
        <taxon>Viridiplantae</taxon>
        <taxon>Streptophyta</taxon>
        <taxon>Embryophyta</taxon>
        <taxon>Tracheophyta</taxon>
        <taxon>Spermatophyta</taxon>
        <taxon>Magnoliopsida</taxon>
        <taxon>eudicotyledons</taxon>
        <taxon>Gunneridae</taxon>
        <taxon>Pentapetalae</taxon>
        <taxon>rosids</taxon>
        <taxon>fabids</taxon>
        <taxon>Fabales</taxon>
        <taxon>Fabaceae</taxon>
        <taxon>Caesalpinioideae</taxon>
        <taxon>mimosoid clade</taxon>
        <taxon>Acacieae</taxon>
        <taxon>Acacia</taxon>
    </lineage>
</organism>
<dbReference type="Pfam" id="PF00855">
    <property type="entry name" value="PWWP"/>
    <property type="match status" value="1"/>
</dbReference>
<dbReference type="InterPro" id="IPR053063">
    <property type="entry name" value="PWWP_domain_containing_PDP"/>
</dbReference>